<name>A0A9P6DVP1_9AGAM</name>
<evidence type="ECO:0008006" key="11">
    <source>
        <dbReference type="Google" id="ProtNLM"/>
    </source>
</evidence>
<dbReference type="EMBL" id="MU128980">
    <property type="protein sequence ID" value="KAF9512888.1"/>
    <property type="molecule type" value="Genomic_DNA"/>
</dbReference>
<dbReference type="GO" id="GO:0003697">
    <property type="term" value="F:single-stranded DNA binding"/>
    <property type="evidence" value="ECO:0007669"/>
    <property type="project" value="InterPro"/>
</dbReference>
<feature type="region of interest" description="Disordered" evidence="8">
    <location>
        <begin position="208"/>
        <end position="302"/>
    </location>
</feature>
<keyword evidence="10" id="KW-1185">Reference proteome</keyword>
<dbReference type="Proteomes" id="UP000886523">
    <property type="component" value="Unassembled WGS sequence"/>
</dbReference>
<feature type="compositionally biased region" description="Basic residues" evidence="8">
    <location>
        <begin position="292"/>
        <end position="302"/>
    </location>
</feature>
<dbReference type="PANTHER" id="PTHR13604:SF0">
    <property type="entry name" value="ABASIC SITE PROCESSING PROTEIN HMCES"/>
    <property type="match status" value="1"/>
</dbReference>
<proteinExistence type="inferred from homology"/>
<evidence type="ECO:0000256" key="1">
    <source>
        <dbReference type="ARBA" id="ARBA00008136"/>
    </source>
</evidence>
<dbReference type="SUPFAM" id="SSF143081">
    <property type="entry name" value="BB1717-like"/>
    <property type="match status" value="1"/>
</dbReference>
<accession>A0A9P6DVP1</accession>
<keyword evidence="4" id="KW-0378">Hydrolase</keyword>
<reference evidence="9" key="1">
    <citation type="journal article" date="2020" name="Nat. Commun.">
        <title>Large-scale genome sequencing of mycorrhizal fungi provides insights into the early evolution of symbiotic traits.</title>
        <authorList>
            <person name="Miyauchi S."/>
            <person name="Kiss E."/>
            <person name="Kuo A."/>
            <person name="Drula E."/>
            <person name="Kohler A."/>
            <person name="Sanchez-Garcia M."/>
            <person name="Morin E."/>
            <person name="Andreopoulos B."/>
            <person name="Barry K.W."/>
            <person name="Bonito G."/>
            <person name="Buee M."/>
            <person name="Carver A."/>
            <person name="Chen C."/>
            <person name="Cichocki N."/>
            <person name="Clum A."/>
            <person name="Culley D."/>
            <person name="Crous P.W."/>
            <person name="Fauchery L."/>
            <person name="Girlanda M."/>
            <person name="Hayes R.D."/>
            <person name="Keri Z."/>
            <person name="LaButti K."/>
            <person name="Lipzen A."/>
            <person name="Lombard V."/>
            <person name="Magnuson J."/>
            <person name="Maillard F."/>
            <person name="Murat C."/>
            <person name="Nolan M."/>
            <person name="Ohm R.A."/>
            <person name="Pangilinan J."/>
            <person name="Pereira M.F."/>
            <person name="Perotto S."/>
            <person name="Peter M."/>
            <person name="Pfister S."/>
            <person name="Riley R."/>
            <person name="Sitrit Y."/>
            <person name="Stielow J.B."/>
            <person name="Szollosi G."/>
            <person name="Zifcakova L."/>
            <person name="Stursova M."/>
            <person name="Spatafora J.W."/>
            <person name="Tedersoo L."/>
            <person name="Vaario L.M."/>
            <person name="Yamada A."/>
            <person name="Yan M."/>
            <person name="Wang P."/>
            <person name="Xu J."/>
            <person name="Bruns T."/>
            <person name="Baldrian P."/>
            <person name="Vilgalys R."/>
            <person name="Dunand C."/>
            <person name="Henrissat B."/>
            <person name="Grigoriev I.V."/>
            <person name="Hibbett D."/>
            <person name="Nagy L.G."/>
            <person name="Martin F.M."/>
        </authorList>
    </citation>
    <scope>NUCLEOTIDE SEQUENCE</scope>
    <source>
        <strain evidence="9">UP504</strain>
    </source>
</reference>
<evidence type="ECO:0000256" key="2">
    <source>
        <dbReference type="ARBA" id="ARBA00022670"/>
    </source>
</evidence>
<evidence type="ECO:0000256" key="4">
    <source>
        <dbReference type="ARBA" id="ARBA00022801"/>
    </source>
</evidence>
<keyword evidence="6" id="KW-0238">DNA-binding</keyword>
<dbReference type="GO" id="GO:0008233">
    <property type="term" value="F:peptidase activity"/>
    <property type="evidence" value="ECO:0007669"/>
    <property type="project" value="UniProtKB-KW"/>
</dbReference>
<dbReference type="InterPro" id="IPR003738">
    <property type="entry name" value="SRAP"/>
</dbReference>
<keyword evidence="5" id="KW-0190">Covalent protein-DNA linkage</keyword>
<dbReference type="PANTHER" id="PTHR13604">
    <property type="entry name" value="DC12-RELATED"/>
    <property type="match status" value="1"/>
</dbReference>
<keyword evidence="3" id="KW-0227">DNA damage</keyword>
<evidence type="ECO:0000256" key="6">
    <source>
        <dbReference type="ARBA" id="ARBA00023125"/>
    </source>
</evidence>
<evidence type="ECO:0000256" key="3">
    <source>
        <dbReference type="ARBA" id="ARBA00022763"/>
    </source>
</evidence>
<evidence type="ECO:0000256" key="5">
    <source>
        <dbReference type="ARBA" id="ARBA00023124"/>
    </source>
</evidence>
<evidence type="ECO:0000256" key="7">
    <source>
        <dbReference type="ARBA" id="ARBA00023239"/>
    </source>
</evidence>
<dbReference type="AlphaFoldDB" id="A0A9P6DVP1"/>
<keyword evidence="2" id="KW-0645">Protease</keyword>
<feature type="non-terminal residue" evidence="9">
    <location>
        <position position="1"/>
    </location>
</feature>
<comment type="similarity">
    <text evidence="1">Belongs to the SOS response-associated peptidase family.</text>
</comment>
<evidence type="ECO:0000256" key="8">
    <source>
        <dbReference type="SAM" id="MobiDB-lite"/>
    </source>
</evidence>
<keyword evidence="7" id="KW-0456">Lyase</keyword>
<organism evidence="9 10">
    <name type="scientific">Hydnum rufescens UP504</name>
    <dbReference type="NCBI Taxonomy" id="1448309"/>
    <lineage>
        <taxon>Eukaryota</taxon>
        <taxon>Fungi</taxon>
        <taxon>Dikarya</taxon>
        <taxon>Basidiomycota</taxon>
        <taxon>Agaricomycotina</taxon>
        <taxon>Agaricomycetes</taxon>
        <taxon>Cantharellales</taxon>
        <taxon>Hydnaceae</taxon>
        <taxon>Hydnum</taxon>
    </lineage>
</organism>
<sequence>RNNIAPRTYAPVVRRDGADVIIQSMRWGVVPHFQKFDDGSLKTINARGEHLTDGTSSLWNSLKGKKRALVPVHGYFEWLKAGNDKVPHFTRYKEEKVMMLAGLWDVVHLEDSKEPLYTFTIVTTSSSKQLSFLHDRMPVVLSSKEDIELWLNSEEWSKEVSRLITPSTVSFECYAVPKEVGKVGTDSPSFVLPISKRKDGIDALFSKQREKAKKRPTPASETSPNPSPTVREGKRKAVEKNDNETKTSTKLASSSSSVSALARDPENVNLLDPGLDDSSSDIVEIPNPSPPPKKKAKINRGR</sequence>
<feature type="compositionally biased region" description="Low complexity" evidence="8">
    <location>
        <begin position="248"/>
        <end position="262"/>
    </location>
</feature>
<dbReference type="GO" id="GO:0016829">
    <property type="term" value="F:lyase activity"/>
    <property type="evidence" value="ECO:0007669"/>
    <property type="project" value="UniProtKB-KW"/>
</dbReference>
<gene>
    <name evidence="9" type="ORF">BS47DRAFT_1297100</name>
</gene>
<dbReference type="Gene3D" id="3.90.1680.10">
    <property type="entry name" value="SOS response associated peptidase-like"/>
    <property type="match status" value="1"/>
</dbReference>
<evidence type="ECO:0000313" key="10">
    <source>
        <dbReference type="Proteomes" id="UP000886523"/>
    </source>
</evidence>
<feature type="compositionally biased region" description="Basic and acidic residues" evidence="8">
    <location>
        <begin position="231"/>
        <end position="247"/>
    </location>
</feature>
<dbReference type="GO" id="GO:0106300">
    <property type="term" value="P:protein-DNA covalent cross-linking repair"/>
    <property type="evidence" value="ECO:0007669"/>
    <property type="project" value="InterPro"/>
</dbReference>
<dbReference type="Pfam" id="PF02586">
    <property type="entry name" value="SRAP"/>
    <property type="match status" value="1"/>
</dbReference>
<comment type="caution">
    <text evidence="9">The sequence shown here is derived from an EMBL/GenBank/DDBJ whole genome shotgun (WGS) entry which is preliminary data.</text>
</comment>
<dbReference type="InterPro" id="IPR036590">
    <property type="entry name" value="SRAP-like"/>
</dbReference>
<protein>
    <recommendedName>
        <fullName evidence="11">DUF159-domain-containing protein</fullName>
    </recommendedName>
</protein>
<evidence type="ECO:0000313" key="9">
    <source>
        <dbReference type="EMBL" id="KAF9512888.1"/>
    </source>
</evidence>
<dbReference type="GO" id="GO:0006508">
    <property type="term" value="P:proteolysis"/>
    <property type="evidence" value="ECO:0007669"/>
    <property type="project" value="UniProtKB-KW"/>
</dbReference>
<dbReference type="OrthoDB" id="2111841at2759"/>